<name>A0ABT2S0L1_9FIRM</name>
<gene>
    <name evidence="9" type="ORF">OCV63_14290</name>
</gene>
<evidence type="ECO:0000256" key="2">
    <source>
        <dbReference type="ARBA" id="ARBA00022475"/>
    </source>
</evidence>
<organism evidence="9 10">
    <name type="scientific">Laedolimicola ammoniilytica</name>
    <dbReference type="NCBI Taxonomy" id="2981771"/>
    <lineage>
        <taxon>Bacteria</taxon>
        <taxon>Bacillati</taxon>
        <taxon>Bacillota</taxon>
        <taxon>Clostridia</taxon>
        <taxon>Lachnospirales</taxon>
        <taxon>Lachnospiraceae</taxon>
        <taxon>Laedolimicola</taxon>
    </lineage>
</organism>
<dbReference type="EMBL" id="JAOQKC010000024">
    <property type="protein sequence ID" value="MCU6698048.1"/>
    <property type="molecule type" value="Genomic_DNA"/>
</dbReference>
<dbReference type="InterPro" id="IPR004681">
    <property type="entry name" value="TRAP_DctM"/>
</dbReference>
<evidence type="ECO:0000256" key="4">
    <source>
        <dbReference type="ARBA" id="ARBA00022692"/>
    </source>
</evidence>
<accession>A0ABT2S0L1</accession>
<keyword evidence="6 7" id="KW-0472">Membrane</keyword>
<keyword evidence="10" id="KW-1185">Reference proteome</keyword>
<proteinExistence type="predicted"/>
<evidence type="ECO:0000256" key="7">
    <source>
        <dbReference type="SAM" id="Phobius"/>
    </source>
</evidence>
<feature type="transmembrane region" description="Helical" evidence="7">
    <location>
        <begin position="7"/>
        <end position="38"/>
    </location>
</feature>
<evidence type="ECO:0000259" key="8">
    <source>
        <dbReference type="Pfam" id="PF06808"/>
    </source>
</evidence>
<keyword evidence="2" id="KW-1003">Cell membrane</keyword>
<dbReference type="PANTHER" id="PTHR33362">
    <property type="entry name" value="SIALIC ACID TRAP TRANSPORTER PERMEASE PROTEIN SIAT-RELATED"/>
    <property type="match status" value="1"/>
</dbReference>
<protein>
    <submittedName>
        <fullName evidence="9">TRAP transporter large permease subunit</fullName>
    </submittedName>
</protein>
<evidence type="ECO:0000313" key="10">
    <source>
        <dbReference type="Proteomes" id="UP001652461"/>
    </source>
</evidence>
<feature type="transmembrane region" description="Helical" evidence="7">
    <location>
        <begin position="174"/>
        <end position="197"/>
    </location>
</feature>
<reference evidence="9 10" key="1">
    <citation type="journal article" date="2021" name="ISME Commun">
        <title>Automated analysis of genomic sequences facilitates high-throughput and comprehensive description of bacteria.</title>
        <authorList>
            <person name="Hitch T.C.A."/>
        </authorList>
    </citation>
    <scope>NUCLEOTIDE SEQUENCE [LARGE SCALE GENOMIC DNA]</scope>
    <source>
        <strain evidence="9 10">Sanger_04</strain>
    </source>
</reference>
<feature type="transmembrane region" description="Helical" evidence="7">
    <location>
        <begin position="138"/>
        <end position="162"/>
    </location>
</feature>
<dbReference type="PANTHER" id="PTHR33362:SF2">
    <property type="entry name" value="TRAP TRANSPORTER LARGE PERMEASE PROTEIN"/>
    <property type="match status" value="1"/>
</dbReference>
<keyword evidence="5 7" id="KW-1133">Transmembrane helix</keyword>
<dbReference type="Pfam" id="PF06808">
    <property type="entry name" value="DctM"/>
    <property type="match status" value="1"/>
</dbReference>
<feature type="transmembrane region" description="Helical" evidence="7">
    <location>
        <begin position="50"/>
        <end position="69"/>
    </location>
</feature>
<comment type="subcellular location">
    <subcellularLocation>
        <location evidence="1">Cell inner membrane</location>
        <topology evidence="1">Multi-pass membrane protein</topology>
    </subcellularLocation>
</comment>
<feature type="domain" description="TRAP C4-dicarboxylate transport system permease DctM subunit" evidence="8">
    <location>
        <begin position="10"/>
        <end position="209"/>
    </location>
</feature>
<comment type="caution">
    <text evidence="9">The sequence shown here is derived from an EMBL/GenBank/DDBJ whole genome shotgun (WGS) entry which is preliminary data.</text>
</comment>
<keyword evidence="4 7" id="KW-0812">Transmembrane</keyword>
<evidence type="ECO:0000313" key="9">
    <source>
        <dbReference type="EMBL" id="MCU6698048.1"/>
    </source>
</evidence>
<dbReference type="InterPro" id="IPR010656">
    <property type="entry name" value="DctM"/>
</dbReference>
<evidence type="ECO:0000256" key="1">
    <source>
        <dbReference type="ARBA" id="ARBA00004429"/>
    </source>
</evidence>
<evidence type="ECO:0000256" key="3">
    <source>
        <dbReference type="ARBA" id="ARBA00022519"/>
    </source>
</evidence>
<evidence type="ECO:0000256" key="5">
    <source>
        <dbReference type="ARBA" id="ARBA00022989"/>
    </source>
</evidence>
<evidence type="ECO:0000256" key="6">
    <source>
        <dbReference type="ARBA" id="ARBA00023136"/>
    </source>
</evidence>
<sequence length="213" mass="22621">MNIVPIVSLFVIMVVLMLLGLPLAYSLFISSVFVAASWTSLPFLQLVQKMFAGVDSFVLTAIPFFLLAGNIMNSGKITDKLLNLATVLVGHLRGGLAHINVLVSLFFGGVSGSAVADTSGIGSILIPAMQERGYPQSFTVAVTATSSVLGQIIPPSMIMIIYASASGASVQALFVAGIIPGILLALAMMAVSWCYAVKYDYPREEKRVLRIFS</sequence>
<dbReference type="Proteomes" id="UP001652461">
    <property type="component" value="Unassembled WGS sequence"/>
</dbReference>
<keyword evidence="3" id="KW-0997">Cell inner membrane</keyword>